<evidence type="ECO:0000313" key="2">
    <source>
        <dbReference type="EMBL" id="CAG9325182.1"/>
    </source>
</evidence>
<feature type="coiled-coil region" evidence="1">
    <location>
        <begin position="65"/>
        <end position="121"/>
    </location>
</feature>
<name>A0AAU9JJA2_9CILI</name>
<sequence>MDTTVRETKTLERLTQIDPQEWTNIPIPIKSALSMIIKLLADHQQSILSIKSTLGTVIVKANKRKTNFLKAIEATNEQLSKKEEEILLSISRGEQENKQNIDKINEEIRNDRESNKKVNDQLFQYMKAESKDLNQKIEALPTKFEVHSKIQEIKDNMPAQIKGDIEKQFEPEILGMYKRIDETNTYIRDKAKSLENLINKEKAANSEIFGVINKRIDEEKQKYEEGLKEAREETQKGIEMMETLLEYTQTSFGNKFQIKNTYHIDLQKKIDELNALFSKHQAELEDLKVAVSEIEPPAPKEEIQISSLNLGEIDILKIIKENQPPPPPPGLSMDEVRKEIEEISKIINAELKNTLKEQELKFSKDLNDSIQNLETWLKSEASNTGVYIKELRDKLAWLPMNLSQLEGMSATEARLFTLEARLRSEENSKLQIYNALSRLIESKFVSQKSSRPESLTPQIPLGRYSASPYIREPKEEKNRFNESLHIIEDSEISHTKNETTNTSRISRRQSPLNFTYEKTQKVYKEMRKLRETPGSYEFENSQRELPNISIKRQTMRL</sequence>
<organism evidence="2 3">
    <name type="scientific">Blepharisma stoltei</name>
    <dbReference type="NCBI Taxonomy" id="1481888"/>
    <lineage>
        <taxon>Eukaryota</taxon>
        <taxon>Sar</taxon>
        <taxon>Alveolata</taxon>
        <taxon>Ciliophora</taxon>
        <taxon>Postciliodesmatophora</taxon>
        <taxon>Heterotrichea</taxon>
        <taxon>Heterotrichida</taxon>
        <taxon>Blepharismidae</taxon>
        <taxon>Blepharisma</taxon>
    </lineage>
</organism>
<evidence type="ECO:0000256" key="1">
    <source>
        <dbReference type="SAM" id="Coils"/>
    </source>
</evidence>
<protein>
    <submittedName>
        <fullName evidence="2">Uncharacterized protein</fullName>
    </submittedName>
</protein>
<proteinExistence type="predicted"/>
<gene>
    <name evidence="2" type="ORF">BSTOLATCC_MIC37928</name>
</gene>
<keyword evidence="1" id="KW-0175">Coiled coil</keyword>
<dbReference type="EMBL" id="CAJZBQ010000037">
    <property type="protein sequence ID" value="CAG9325182.1"/>
    <property type="molecule type" value="Genomic_DNA"/>
</dbReference>
<dbReference type="Proteomes" id="UP001162131">
    <property type="component" value="Unassembled WGS sequence"/>
</dbReference>
<dbReference type="AlphaFoldDB" id="A0AAU9JJA2"/>
<keyword evidence="3" id="KW-1185">Reference proteome</keyword>
<comment type="caution">
    <text evidence="2">The sequence shown here is derived from an EMBL/GenBank/DDBJ whole genome shotgun (WGS) entry which is preliminary data.</text>
</comment>
<accession>A0AAU9JJA2</accession>
<feature type="coiled-coil region" evidence="1">
    <location>
        <begin position="263"/>
        <end position="290"/>
    </location>
</feature>
<reference evidence="2" key="1">
    <citation type="submission" date="2021-09" db="EMBL/GenBank/DDBJ databases">
        <authorList>
            <consortium name="AG Swart"/>
            <person name="Singh M."/>
            <person name="Singh A."/>
            <person name="Seah K."/>
            <person name="Emmerich C."/>
        </authorList>
    </citation>
    <scope>NUCLEOTIDE SEQUENCE</scope>
    <source>
        <strain evidence="2">ATCC30299</strain>
    </source>
</reference>
<evidence type="ECO:0000313" key="3">
    <source>
        <dbReference type="Proteomes" id="UP001162131"/>
    </source>
</evidence>